<evidence type="ECO:0000313" key="4">
    <source>
        <dbReference type="Proteomes" id="UP001629113"/>
    </source>
</evidence>
<keyword evidence="4" id="KW-1185">Reference proteome</keyword>
<protein>
    <submittedName>
        <fullName evidence="3">FAS1 domain-containing protein</fullName>
    </submittedName>
</protein>
<sequence length="197" mass="21847">MRFTSLISLGTVYCAITIQSQELQLSQRPIMNEPIPALSDPSSVSADVILSDVLGRDRSMNIFAGLTRDISSITQRLEDKSQNTTILAPVNSAITGLPRKPWEDPEDYDNLGATAYDGEEGEARAHRNIRRFVEAHIVPNSPFKEGEKMTTLAGGQIWWEMKDGKKVIQPGNIEVSSVASQVFNGQVWILKNVRNYA</sequence>
<dbReference type="InterPro" id="IPR036378">
    <property type="entry name" value="FAS1_dom_sf"/>
</dbReference>
<proteinExistence type="predicted"/>
<dbReference type="InterPro" id="IPR000782">
    <property type="entry name" value="FAS1_domain"/>
</dbReference>
<reference evidence="3 4" key="1">
    <citation type="submission" date="2024-06" db="EMBL/GenBank/DDBJ databases">
        <title>Complete genome of Phlyctema vagabunda strain 19-DSS-EL-015.</title>
        <authorList>
            <person name="Fiorenzani C."/>
        </authorList>
    </citation>
    <scope>NUCLEOTIDE SEQUENCE [LARGE SCALE GENOMIC DNA]</scope>
    <source>
        <strain evidence="3 4">19-DSS-EL-015</strain>
    </source>
</reference>
<dbReference type="PROSITE" id="PS50213">
    <property type="entry name" value="FAS1"/>
    <property type="match status" value="1"/>
</dbReference>
<gene>
    <name evidence="3" type="ORF">PVAG01_05177</name>
</gene>
<dbReference type="PANTHER" id="PTHR28156">
    <property type="entry name" value="FAS1 DOMAIN-CONTAINING PROTEIN YDR262W"/>
    <property type="match status" value="1"/>
</dbReference>
<evidence type="ECO:0000313" key="3">
    <source>
        <dbReference type="EMBL" id="KAL3423430.1"/>
    </source>
</evidence>
<evidence type="ECO:0000259" key="2">
    <source>
        <dbReference type="PROSITE" id="PS50213"/>
    </source>
</evidence>
<comment type="caution">
    <text evidence="3">The sequence shown here is derived from an EMBL/GenBank/DDBJ whole genome shotgun (WGS) entry which is preliminary data.</text>
</comment>
<organism evidence="3 4">
    <name type="scientific">Phlyctema vagabunda</name>
    <dbReference type="NCBI Taxonomy" id="108571"/>
    <lineage>
        <taxon>Eukaryota</taxon>
        <taxon>Fungi</taxon>
        <taxon>Dikarya</taxon>
        <taxon>Ascomycota</taxon>
        <taxon>Pezizomycotina</taxon>
        <taxon>Leotiomycetes</taxon>
        <taxon>Helotiales</taxon>
        <taxon>Dermateaceae</taxon>
        <taxon>Phlyctema</taxon>
    </lineage>
</organism>
<dbReference type="PANTHER" id="PTHR28156:SF1">
    <property type="entry name" value="FAS1 DOMAIN-CONTAINING PROTEIN YDR262W"/>
    <property type="match status" value="1"/>
</dbReference>
<dbReference type="InterPro" id="IPR040200">
    <property type="entry name" value="Mug57-like"/>
</dbReference>
<dbReference type="Proteomes" id="UP001629113">
    <property type="component" value="Unassembled WGS sequence"/>
</dbReference>
<keyword evidence="1" id="KW-0732">Signal</keyword>
<evidence type="ECO:0000256" key="1">
    <source>
        <dbReference type="ARBA" id="ARBA00022729"/>
    </source>
</evidence>
<dbReference type="EMBL" id="JBFCZG010000004">
    <property type="protein sequence ID" value="KAL3423430.1"/>
    <property type="molecule type" value="Genomic_DNA"/>
</dbReference>
<dbReference type="Gene3D" id="2.30.180.10">
    <property type="entry name" value="FAS1 domain"/>
    <property type="match status" value="1"/>
</dbReference>
<accession>A0ABR4PJE6</accession>
<name>A0ABR4PJE6_9HELO</name>
<feature type="domain" description="FAS1" evidence="2">
    <location>
        <begin position="47"/>
        <end position="194"/>
    </location>
</feature>
<dbReference type="SUPFAM" id="SSF82153">
    <property type="entry name" value="FAS1 domain"/>
    <property type="match status" value="1"/>
</dbReference>